<dbReference type="SMART" id="SM00420">
    <property type="entry name" value="HTH_DEOR"/>
    <property type="match status" value="1"/>
</dbReference>
<dbReference type="InterPro" id="IPR001034">
    <property type="entry name" value="DeoR_HTH"/>
</dbReference>
<evidence type="ECO:0000313" key="4">
    <source>
        <dbReference type="EMBL" id="SCL87667.1"/>
    </source>
</evidence>
<dbReference type="GO" id="GO:0003700">
    <property type="term" value="F:DNA-binding transcription factor activity"/>
    <property type="evidence" value="ECO:0007669"/>
    <property type="project" value="InterPro"/>
</dbReference>
<dbReference type="PANTHER" id="PTHR30363">
    <property type="entry name" value="HTH-TYPE TRANSCRIPTIONAL REGULATOR SRLR-RELATED"/>
    <property type="match status" value="1"/>
</dbReference>
<dbReference type="PANTHER" id="PTHR30363:SF44">
    <property type="entry name" value="AGA OPERON TRANSCRIPTIONAL REPRESSOR-RELATED"/>
    <property type="match status" value="1"/>
</dbReference>
<proteinExistence type="predicted"/>
<dbReference type="InterPro" id="IPR014036">
    <property type="entry name" value="DeoR-like_C"/>
</dbReference>
<evidence type="ECO:0000256" key="2">
    <source>
        <dbReference type="ARBA" id="ARBA00023163"/>
    </source>
</evidence>
<dbReference type="InterPro" id="IPR036390">
    <property type="entry name" value="WH_DNA-bd_sf"/>
</dbReference>
<feature type="domain" description="HTH deoR-type" evidence="3">
    <location>
        <begin position="5"/>
        <end position="60"/>
    </location>
</feature>
<dbReference type="Pfam" id="PF08220">
    <property type="entry name" value="HTH_DeoR"/>
    <property type="match status" value="1"/>
</dbReference>
<dbReference type="Pfam" id="PF00455">
    <property type="entry name" value="DeoRC"/>
    <property type="match status" value="1"/>
</dbReference>
<dbReference type="AlphaFoldDB" id="A0AAX2CE61"/>
<dbReference type="Gene3D" id="1.10.10.10">
    <property type="entry name" value="Winged helix-like DNA-binding domain superfamily/Winged helix DNA-binding domain"/>
    <property type="match status" value="1"/>
</dbReference>
<dbReference type="Gene3D" id="3.40.50.1360">
    <property type="match status" value="1"/>
</dbReference>
<name>A0AAX2CE61_9BACI</name>
<dbReference type="SMART" id="SM01134">
    <property type="entry name" value="DeoRC"/>
    <property type="match status" value="1"/>
</dbReference>
<reference evidence="4 5" key="1">
    <citation type="submission" date="2016-08" db="EMBL/GenBank/DDBJ databases">
        <authorList>
            <person name="Loux V."/>
            <person name="Rue O."/>
        </authorList>
    </citation>
    <scope>NUCLEOTIDE SEQUENCE [LARGE SCALE GENOMIC DNA]</scope>
    <source>
        <strain evidence="4 5">AFSSA_08CEB44bac</strain>
    </source>
</reference>
<accession>A0AAX2CE61</accession>
<gene>
    <name evidence="4" type="ORF">BCB44BAC_01183</name>
</gene>
<sequence>MSVAGEERKRTILEKVEFKGKVKVSELAKEFSVSTETIRRYLEELDREKKLKKVYGGAVQLPGVGTEPSMLEREMLHIEEKKRIGYKAATFVEDGDVIVIDDGSTPLQMVPYLIHRKNLTIVTSSFPVATQLISSINKNMFHGEVLFIGGKVSPKHSRVSGSISQQMIRQFHFHKAFISIDGLLPSFGASSFELEKAKLSEAMIQLAEKTFILCDHTKISVKGNYRIAGFSHIQHVICNKRMPYSFEEEIAKHHIRWTIS</sequence>
<comment type="caution">
    <text evidence="4">The sequence shown here is derived from an EMBL/GenBank/DDBJ whole genome shotgun (WGS) entry which is preliminary data.</text>
</comment>
<protein>
    <submittedName>
        <fullName evidence="4">Transcriptional regulator, DeoR family</fullName>
    </submittedName>
</protein>
<dbReference type="Proteomes" id="UP000242164">
    <property type="component" value="Unassembled WGS sequence"/>
</dbReference>
<dbReference type="InterPro" id="IPR036388">
    <property type="entry name" value="WH-like_DNA-bd_sf"/>
</dbReference>
<evidence type="ECO:0000259" key="3">
    <source>
        <dbReference type="PROSITE" id="PS51000"/>
    </source>
</evidence>
<dbReference type="SUPFAM" id="SSF46785">
    <property type="entry name" value="Winged helix' DNA-binding domain"/>
    <property type="match status" value="1"/>
</dbReference>
<organism evidence="4 5">
    <name type="scientific">Bacillus cytotoxicus</name>
    <dbReference type="NCBI Taxonomy" id="580165"/>
    <lineage>
        <taxon>Bacteria</taxon>
        <taxon>Bacillati</taxon>
        <taxon>Bacillota</taxon>
        <taxon>Bacilli</taxon>
        <taxon>Bacillales</taxon>
        <taxon>Bacillaceae</taxon>
        <taxon>Bacillus</taxon>
        <taxon>Bacillus cereus group</taxon>
    </lineage>
</organism>
<dbReference type="PRINTS" id="PR00037">
    <property type="entry name" value="HTHLACR"/>
</dbReference>
<dbReference type="InterPro" id="IPR050313">
    <property type="entry name" value="Carb_Metab_HTH_regulators"/>
</dbReference>
<dbReference type="InterPro" id="IPR037171">
    <property type="entry name" value="NagB/RpiA_transferase-like"/>
</dbReference>
<evidence type="ECO:0000313" key="5">
    <source>
        <dbReference type="Proteomes" id="UP000242164"/>
    </source>
</evidence>
<dbReference type="PROSITE" id="PS51000">
    <property type="entry name" value="HTH_DEOR_2"/>
    <property type="match status" value="1"/>
</dbReference>
<keyword evidence="1" id="KW-0805">Transcription regulation</keyword>
<evidence type="ECO:0000256" key="1">
    <source>
        <dbReference type="ARBA" id="ARBA00023015"/>
    </source>
</evidence>
<dbReference type="SUPFAM" id="SSF100950">
    <property type="entry name" value="NagB/RpiA/CoA transferase-like"/>
    <property type="match status" value="1"/>
</dbReference>
<dbReference type="RefSeq" id="WP_011984132.1">
    <property type="nucleotide sequence ID" value="NZ_CP024096.1"/>
</dbReference>
<dbReference type="GeneID" id="33896411"/>
<dbReference type="EMBL" id="FMIK01000019">
    <property type="protein sequence ID" value="SCL87667.1"/>
    <property type="molecule type" value="Genomic_DNA"/>
</dbReference>
<keyword evidence="2" id="KW-0804">Transcription</keyword>